<name>A0A6H1ZR65_9ZZZZ</name>
<dbReference type="EMBL" id="MT144194">
    <property type="protein sequence ID" value="QJA50423.1"/>
    <property type="molecule type" value="Genomic_DNA"/>
</dbReference>
<protein>
    <recommendedName>
        <fullName evidence="2">Glycosyltransferase</fullName>
    </recommendedName>
</protein>
<sequence length="219" mass="25941">MTVILLTLNKPPRYWQEHYKRVLLHAIGDMPLVIISKEPMDWERPNTIYGRQDEVIDGLYPDRVNNIFAQLLKATKISDTPYIALVDDDTMYHTDHFTSFRPPLNKMGFNYNRWAINEWERDRAVYYYCPVPDNPVMIAPRQKLIDGLDGISNFNQRATHFMRECVIFYSFTPVVCFHHTRGLAFEAAKKYKKPWPVQALSLPWWGDASNLIREWREDE</sequence>
<dbReference type="AlphaFoldDB" id="A0A6H1ZR65"/>
<gene>
    <name evidence="1" type="ORF">TM448A01760_0009</name>
</gene>
<evidence type="ECO:0000313" key="1">
    <source>
        <dbReference type="EMBL" id="QJA50423.1"/>
    </source>
</evidence>
<reference evidence="1" key="1">
    <citation type="submission" date="2020-03" db="EMBL/GenBank/DDBJ databases">
        <title>The deep terrestrial virosphere.</title>
        <authorList>
            <person name="Holmfeldt K."/>
            <person name="Nilsson E."/>
            <person name="Simone D."/>
            <person name="Lopez-Fernandez M."/>
            <person name="Wu X."/>
            <person name="de Brujin I."/>
            <person name="Lundin D."/>
            <person name="Andersson A."/>
            <person name="Bertilsson S."/>
            <person name="Dopson M."/>
        </authorList>
    </citation>
    <scope>NUCLEOTIDE SEQUENCE</scope>
    <source>
        <strain evidence="1">TM448A01760</strain>
    </source>
</reference>
<proteinExistence type="predicted"/>
<organism evidence="1">
    <name type="scientific">viral metagenome</name>
    <dbReference type="NCBI Taxonomy" id="1070528"/>
    <lineage>
        <taxon>unclassified sequences</taxon>
        <taxon>metagenomes</taxon>
        <taxon>organismal metagenomes</taxon>
    </lineage>
</organism>
<evidence type="ECO:0008006" key="2">
    <source>
        <dbReference type="Google" id="ProtNLM"/>
    </source>
</evidence>
<accession>A0A6H1ZR65</accession>